<dbReference type="InterPro" id="IPR029063">
    <property type="entry name" value="SAM-dependent_MTases_sf"/>
</dbReference>
<dbReference type="PANTHER" id="PTHR32266:SF12">
    <property type="entry name" value="NICOTIANAMINE SYNTHASE 3"/>
    <property type="match status" value="1"/>
</dbReference>
<reference evidence="4 5" key="1">
    <citation type="journal article" date="2018" name="BMC Genomics">
        <title>Comparative genome analyses reveal sequence features reflecting distinct modes of host-adaptation between dicot and monocot powdery mildew.</title>
        <authorList>
            <person name="Wu Y."/>
            <person name="Ma X."/>
            <person name="Pan Z."/>
            <person name="Kale S.D."/>
            <person name="Song Y."/>
            <person name="King H."/>
            <person name="Zhang Q."/>
            <person name="Presley C."/>
            <person name="Deng X."/>
            <person name="Wei C.I."/>
            <person name="Xiao S."/>
        </authorList>
    </citation>
    <scope>NUCLEOTIDE SEQUENCE [LARGE SCALE GENOMIC DNA]</scope>
    <source>
        <strain evidence="4">UMSG3</strain>
    </source>
</reference>
<gene>
    <name evidence="4" type="ORF">GcM3_101007</name>
</gene>
<evidence type="ECO:0000313" key="5">
    <source>
        <dbReference type="Proteomes" id="UP000283383"/>
    </source>
</evidence>
<keyword evidence="2" id="KW-0808">Transferase</keyword>
<organism evidence="4 5">
    <name type="scientific">Golovinomyces cichoracearum</name>
    <dbReference type="NCBI Taxonomy" id="62708"/>
    <lineage>
        <taxon>Eukaryota</taxon>
        <taxon>Fungi</taxon>
        <taxon>Dikarya</taxon>
        <taxon>Ascomycota</taxon>
        <taxon>Pezizomycotina</taxon>
        <taxon>Leotiomycetes</taxon>
        <taxon>Erysiphales</taxon>
        <taxon>Erysiphaceae</taxon>
        <taxon>Golovinomyces</taxon>
    </lineage>
</organism>
<comment type="similarity">
    <text evidence="1">Belongs to the nicotianamine synthase (NAS)-like family.</text>
</comment>
<dbReference type="GO" id="GO:0030418">
    <property type="term" value="P:nicotianamine biosynthetic process"/>
    <property type="evidence" value="ECO:0007669"/>
    <property type="project" value="InterPro"/>
</dbReference>
<sequence>MLDLLLSYSRTLIDSWYEPTKPSDDDVEANILIEKILHIYDQMLICKKSDSFAEINDLLSGIRLICTKPINERVTDLILYDPRIMGIVQDLRSFCSDIEFRIETQWGLKAAASENSTEKEVCARILEFPYINVYANLIRAELSGMRSVEKNPIKKIAFIGSGPLPISSLCLTGMIFDAPTNISVLNIDRDEEALELSKTLCSRLGKKAGNIEFQLAEAGSDLELYDYDAVYLAALVGDTQQQKEMLLEQVTSKMRPGALLVMRSGSKIKSLIYSNLDPTSEAVSKLIDIALILHPHKYNIVNSVYIGRVKGINNRLVPT</sequence>
<evidence type="ECO:0000256" key="1">
    <source>
        <dbReference type="ARBA" id="ARBA00007009"/>
    </source>
</evidence>
<dbReference type="SUPFAM" id="SSF53335">
    <property type="entry name" value="S-adenosyl-L-methionine-dependent methyltransferases"/>
    <property type="match status" value="1"/>
</dbReference>
<keyword evidence="3" id="KW-0949">S-adenosyl-L-methionine</keyword>
<name>A0A420IA89_9PEZI</name>
<dbReference type="EMBL" id="MCBQ01010130">
    <property type="protein sequence ID" value="RKF71470.1"/>
    <property type="molecule type" value="Genomic_DNA"/>
</dbReference>
<dbReference type="AlphaFoldDB" id="A0A420IA89"/>
<proteinExistence type="inferred from homology"/>
<accession>A0A420IA89</accession>
<dbReference type="PANTHER" id="PTHR32266">
    <property type="entry name" value="NICOTIANAMINE SYNTHASE 3"/>
    <property type="match status" value="1"/>
</dbReference>
<dbReference type="InterPro" id="IPR004298">
    <property type="entry name" value="Nicotian_synth"/>
</dbReference>
<dbReference type="PROSITE" id="PS51142">
    <property type="entry name" value="NAS"/>
    <property type="match status" value="1"/>
</dbReference>
<dbReference type="STRING" id="62708.A0A420IA89"/>
<evidence type="ECO:0000256" key="2">
    <source>
        <dbReference type="ARBA" id="ARBA00022679"/>
    </source>
</evidence>
<dbReference type="Gene3D" id="3.40.50.150">
    <property type="entry name" value="Vaccinia Virus protein VP39"/>
    <property type="match status" value="1"/>
</dbReference>
<evidence type="ECO:0000256" key="3">
    <source>
        <dbReference type="ARBA" id="ARBA00022691"/>
    </source>
</evidence>
<evidence type="ECO:0000313" key="4">
    <source>
        <dbReference type="EMBL" id="RKF71470.1"/>
    </source>
</evidence>
<protein>
    <submittedName>
        <fullName evidence="4">Nicotianamine synthase 2</fullName>
    </submittedName>
</protein>
<dbReference type="GO" id="GO:0030410">
    <property type="term" value="F:nicotianamine synthase activity"/>
    <property type="evidence" value="ECO:0007669"/>
    <property type="project" value="InterPro"/>
</dbReference>
<dbReference type="Pfam" id="PF03059">
    <property type="entry name" value="NAS"/>
    <property type="match status" value="1"/>
</dbReference>
<dbReference type="Proteomes" id="UP000283383">
    <property type="component" value="Unassembled WGS sequence"/>
</dbReference>
<keyword evidence="5" id="KW-1185">Reference proteome</keyword>
<comment type="caution">
    <text evidence="4">The sequence shown here is derived from an EMBL/GenBank/DDBJ whole genome shotgun (WGS) entry which is preliminary data.</text>
</comment>